<organism evidence="1 2">
    <name type="scientific">Sporosarcina newyorkensis 2681</name>
    <dbReference type="NCBI Taxonomy" id="1027292"/>
    <lineage>
        <taxon>Bacteria</taxon>
        <taxon>Bacillati</taxon>
        <taxon>Bacillota</taxon>
        <taxon>Bacilli</taxon>
        <taxon>Bacillales</taxon>
        <taxon>Caryophanaceae</taxon>
        <taxon>Sporosarcina</taxon>
    </lineage>
</organism>
<dbReference type="AlphaFoldDB" id="F9DSL1"/>
<proteinExistence type="predicted"/>
<dbReference type="GO" id="GO:0016491">
    <property type="term" value="F:oxidoreductase activity"/>
    <property type="evidence" value="ECO:0007669"/>
    <property type="project" value="UniProtKB-KW"/>
</dbReference>
<comment type="caution">
    <text evidence="1">The sequence shown here is derived from an EMBL/GenBank/DDBJ whole genome shotgun (WGS) entry which is preliminary data.</text>
</comment>
<dbReference type="Proteomes" id="UP000005316">
    <property type="component" value="Unassembled WGS sequence"/>
</dbReference>
<keyword evidence="1" id="KW-0560">Oxidoreductase</keyword>
<evidence type="ECO:0000313" key="1">
    <source>
        <dbReference type="EMBL" id="EGQ26202.1"/>
    </source>
</evidence>
<sequence>MTRLLNKKPCKLLGFISNPHFKLIFHFTFRLLNYLLCSKTRPFLNTRPFNS</sequence>
<dbReference type="EC" id="1.8.4.-" evidence="1"/>
<evidence type="ECO:0000313" key="2">
    <source>
        <dbReference type="Proteomes" id="UP000005316"/>
    </source>
</evidence>
<dbReference type="EMBL" id="AFPZ01000054">
    <property type="protein sequence ID" value="EGQ26202.1"/>
    <property type="molecule type" value="Genomic_DNA"/>
</dbReference>
<accession>F9DSL1</accession>
<gene>
    <name evidence="1" type="ORF">HMPREF9372_1792</name>
</gene>
<protein>
    <submittedName>
        <fullName evidence="1">DsbB family disulfide bond formation protein</fullName>
        <ecNumber evidence="1">1.8.4.-</ecNumber>
    </submittedName>
</protein>
<name>F9DSL1_9BACL</name>
<dbReference type="HOGENOM" id="CLU_3104004_0_0_9"/>
<reference evidence="1 2" key="1">
    <citation type="submission" date="2011-04" db="EMBL/GenBank/DDBJ databases">
        <authorList>
            <person name="Muzny D."/>
            <person name="Qin X."/>
            <person name="Deng J."/>
            <person name="Jiang H."/>
            <person name="Liu Y."/>
            <person name="Qu J."/>
            <person name="Song X.-Z."/>
            <person name="Zhang L."/>
            <person name="Thornton R."/>
            <person name="Coyle M."/>
            <person name="Francisco L."/>
            <person name="Jackson L."/>
            <person name="Javaid M."/>
            <person name="Korchina V."/>
            <person name="Kovar C."/>
            <person name="Mata R."/>
            <person name="Mathew T."/>
            <person name="Ngo R."/>
            <person name="Nguyen L."/>
            <person name="Nguyen N."/>
            <person name="Okwuonu G."/>
            <person name="Ongeri F."/>
            <person name="Pham C."/>
            <person name="Simmons D."/>
            <person name="Wilczek-Boney K."/>
            <person name="Hale W."/>
            <person name="Jakkamsetti A."/>
            <person name="Pham P."/>
            <person name="Ruth R."/>
            <person name="San Lucas F."/>
            <person name="Warren J."/>
            <person name="Zhang J."/>
            <person name="Zhao Z."/>
            <person name="Zhou C."/>
            <person name="Zhu D."/>
            <person name="Lee S."/>
            <person name="Bess C."/>
            <person name="Blankenburg K."/>
            <person name="Forbes L."/>
            <person name="Fu Q."/>
            <person name="Gubbala S."/>
            <person name="Hirani K."/>
            <person name="Jayaseelan J.C."/>
            <person name="Lara F."/>
            <person name="Munidasa M."/>
            <person name="Palculict T."/>
            <person name="Patil S."/>
            <person name="Pu L.-L."/>
            <person name="Saada N."/>
            <person name="Tang L."/>
            <person name="Weissenberger G."/>
            <person name="Zhu Y."/>
            <person name="Hemphill L."/>
            <person name="Shang Y."/>
            <person name="Youmans B."/>
            <person name="Ayvaz T."/>
            <person name="Ross M."/>
            <person name="Santibanez J."/>
            <person name="Aqrawi P."/>
            <person name="Gross S."/>
            <person name="Joshi V."/>
            <person name="Fowler G."/>
            <person name="Nazareth L."/>
            <person name="Reid J."/>
            <person name="Worley K."/>
            <person name="Petrosino J."/>
            <person name="Highlander S."/>
            <person name="Gibbs R."/>
        </authorList>
    </citation>
    <scope>NUCLEOTIDE SEQUENCE [LARGE SCALE GENOMIC DNA]</scope>
    <source>
        <strain evidence="1 2">2681</strain>
    </source>
</reference>